<dbReference type="RefSeq" id="WP_053855139.1">
    <property type="nucleotide sequence ID" value="NZ_ANBS01000055.1"/>
</dbReference>
<reference evidence="1 3" key="3">
    <citation type="journal article" date="2019" name="Sci. Rep.">
        <title>Insight into the biology of Mycobacterium mucogenicum and Mycobacterium neoaurum clade members.</title>
        <authorList>
            <person name="Behra P.R.K."/>
            <person name="Pettersson B.M.F."/>
            <person name="Ramesh M."/>
            <person name="Dasgupta S."/>
            <person name="Kirsebom L.A."/>
        </authorList>
    </citation>
    <scope>NUCLEOTIDE SEQUENCE [LARGE SCALE GENOMIC DNA]</scope>
    <source>
        <strain evidence="1 3">DSM 44124</strain>
    </source>
</reference>
<proteinExistence type="predicted"/>
<evidence type="ECO:0000313" key="2">
    <source>
        <dbReference type="EMBL" id="TLH55601.1"/>
    </source>
</evidence>
<accession>A0A8H2JI99</accession>
<evidence type="ECO:0008006" key="4">
    <source>
        <dbReference type="Google" id="ProtNLM"/>
    </source>
</evidence>
<sequence>MAGVIANGADGVNAGGWPAILSAVGHSATSAADLRSLDEDAVKDMFKEKFIGTRGSGVSVFTSPDGPLAAVFGGLPDIPGASLPLLIIAAIAGRLLGVDPATLIDGETNTIKVTGVIMALEKVPLLGDLVEVITGIEDGDLNDLGTWARNILQKIVDALSTGLLGSITQGLELAAIPLAILGQVASVPAHVLELLFGQVAGLQAQMNALQNNPTGPSQTDDFSIVGVTGWTAITGSLAVSTRGPYIQTPALMAAYCGTPSTARKPGTDKHGIQITLDGKMKGSCRAWICGDTSMSNYAAVEVYSGFNGDSVRLLTGSSPTVAVPRKKVDFVASQLQNLNTFDIWYEPATNTFHVLRNGQPMGLDWTDSGNVVTHGSSKRNVGVVSNVMNRPDDGYWGPGIRKVTFYDR</sequence>
<dbReference type="EMBL" id="CP062008">
    <property type="protein sequence ID" value="QPG69078.1"/>
    <property type="molecule type" value="Genomic_DNA"/>
</dbReference>
<dbReference type="AlphaFoldDB" id="A0A8H2JI99"/>
<dbReference type="GeneID" id="76728697"/>
<evidence type="ECO:0000313" key="1">
    <source>
        <dbReference type="EMBL" id="QPG69078.1"/>
    </source>
</evidence>
<keyword evidence="3" id="KW-1185">Reference proteome</keyword>
<name>A0A8H2JI99_MYCMU</name>
<dbReference type="EMBL" id="POTL01000001">
    <property type="protein sequence ID" value="TLH55601.1"/>
    <property type="molecule type" value="Genomic_DNA"/>
</dbReference>
<protein>
    <recommendedName>
        <fullName evidence="4">Minor tail protein</fullName>
    </recommendedName>
</protein>
<dbReference type="Proteomes" id="UP000309231">
    <property type="component" value="Chromosome"/>
</dbReference>
<evidence type="ECO:0000313" key="3">
    <source>
        <dbReference type="Proteomes" id="UP000309231"/>
    </source>
</evidence>
<dbReference type="KEGG" id="mmuc:C1S78_027445"/>
<organism evidence="2">
    <name type="scientific">Mycolicibacterium mucogenicum DSM 44124</name>
    <dbReference type="NCBI Taxonomy" id="1226753"/>
    <lineage>
        <taxon>Bacteria</taxon>
        <taxon>Bacillati</taxon>
        <taxon>Actinomycetota</taxon>
        <taxon>Actinomycetes</taxon>
        <taxon>Mycobacteriales</taxon>
        <taxon>Mycobacteriaceae</taxon>
        <taxon>Mycolicibacterium</taxon>
    </lineage>
</organism>
<reference evidence="1 3" key="2">
    <citation type="journal article" date="2019" name="BMC Evol. Biol.">
        <title>Comparative genomics of Mycobacterium mucogenicum and Mycobacterium neoaurum clade members emphasizing tRNA and non-coding RNA.</title>
        <authorList>
            <person name="Behra P.R.K."/>
            <person name="Pettersson B.M.F."/>
            <person name="Das S."/>
            <person name="Dasgupta S."/>
            <person name="Kirsebom L.A."/>
        </authorList>
    </citation>
    <scope>NUCLEOTIDE SEQUENCE [LARGE SCALE GENOMIC DNA]</scope>
    <source>
        <strain evidence="1 3">DSM 44124</strain>
    </source>
</reference>
<reference evidence="2" key="1">
    <citation type="submission" date="2018-01" db="EMBL/GenBank/DDBJ databases">
        <title>Comparative genomics of Mycobacterium mucogenicum and Mycobacterium neoaurum clade members emphasizing tRNA and non-coding RNA.</title>
        <authorList>
            <person name="Behra P.R.K."/>
            <person name="Pettersson B.M.F."/>
            <person name="Das S."/>
            <person name="Dasgupta S."/>
            <person name="Kirsebom L.A."/>
        </authorList>
    </citation>
    <scope>NUCLEOTIDE SEQUENCE</scope>
    <source>
        <strain evidence="2">DSM 44124</strain>
    </source>
</reference>
<gene>
    <name evidence="1" type="ORF">C1S78_027445</name>
    <name evidence="2" type="ORF">C1S78_27395</name>
</gene>